<gene>
    <name evidence="10" type="ORF">QPJ95_09145</name>
</gene>
<reference evidence="10 11" key="1">
    <citation type="submission" date="2023-06" db="EMBL/GenBank/DDBJ databases">
        <title>Parasedimentitalea psychrophila sp. nov., a psychrophilic bacterium isolated from deep-sea sediment.</title>
        <authorList>
            <person name="Li A."/>
        </authorList>
    </citation>
    <scope>NUCLEOTIDE SEQUENCE [LARGE SCALE GENOMIC DNA]</scope>
    <source>
        <strain evidence="10 11">QS115</strain>
    </source>
</reference>
<dbReference type="CDD" id="cd06261">
    <property type="entry name" value="TM_PBP2"/>
    <property type="match status" value="2"/>
</dbReference>
<evidence type="ECO:0000259" key="9">
    <source>
        <dbReference type="PROSITE" id="PS50928"/>
    </source>
</evidence>
<organism evidence="10 11">
    <name type="scientific">Parasedimentitalea psychrophila</name>
    <dbReference type="NCBI Taxonomy" id="2997337"/>
    <lineage>
        <taxon>Bacteria</taxon>
        <taxon>Pseudomonadati</taxon>
        <taxon>Pseudomonadota</taxon>
        <taxon>Alphaproteobacteria</taxon>
        <taxon>Rhodobacterales</taxon>
        <taxon>Paracoccaceae</taxon>
        <taxon>Parasedimentitalea</taxon>
    </lineage>
</organism>
<dbReference type="InterPro" id="IPR035906">
    <property type="entry name" value="MetI-like_sf"/>
</dbReference>
<name>A0A9Y2L2J6_9RHOB</name>
<evidence type="ECO:0000256" key="3">
    <source>
        <dbReference type="ARBA" id="ARBA00022475"/>
    </source>
</evidence>
<evidence type="ECO:0000313" key="10">
    <source>
        <dbReference type="EMBL" id="WIY27575.1"/>
    </source>
</evidence>
<feature type="domain" description="ABC transmembrane type-1" evidence="9">
    <location>
        <begin position="28"/>
        <end position="232"/>
    </location>
</feature>
<evidence type="ECO:0000256" key="5">
    <source>
        <dbReference type="ARBA" id="ARBA00022692"/>
    </source>
</evidence>
<evidence type="ECO:0000256" key="2">
    <source>
        <dbReference type="ARBA" id="ARBA00022448"/>
    </source>
</evidence>
<dbReference type="InterPro" id="IPR000515">
    <property type="entry name" value="MetI-like"/>
</dbReference>
<evidence type="ECO:0000256" key="8">
    <source>
        <dbReference type="RuleBase" id="RU363032"/>
    </source>
</evidence>
<proteinExistence type="inferred from homology"/>
<feature type="transmembrane region" description="Helical" evidence="8">
    <location>
        <begin position="439"/>
        <end position="457"/>
    </location>
</feature>
<feature type="transmembrane region" description="Helical" evidence="8">
    <location>
        <begin position="31"/>
        <end position="54"/>
    </location>
</feature>
<comment type="similarity">
    <text evidence="8">Belongs to the binding-protein-dependent transport system permease family.</text>
</comment>
<sequence>MVAVVLAAVTGGTDTVSHLMETVLLRYTGTTIVLVCLVAVGTFLFGVGAAWLVTMTKFPGVRFFEMALILPLAFPAYVLAYAYTFVLDHPGVVQSTLRQVTGWGPRDYWFPEIRSTVGAALMLVLVLYPYVYLLARAAFLQQSAGAFLAARALGNTAWQAFWRVSLPMARPAIASGVLLAIMETIADFGTVSYFGVQTFATGIYTSWFSMGDRAGAAQLALVLLGFALTLAVVERSTRGKARYHQAGKQHNKMPPSTLTGGKMLIAWGLCAIPVLLGFLLPVVILVDMGLESEQNLFSRRYIGFILNSLTLASVAALLTVCAAVCIGFYLRLQPGRTATAAAYAARLGYAVPGGVIAVGLMVPFAAFDNTLDAWMRSTFDIRTGLLITGSIWLLIAAYMVRFLAAALGAYEGGQSTVHVNMDAAARSLGQGPFGMLRRVHLPILSPSLLTALLIVFVDVMKELPATLIMRPFNYDTLAIQAYRLASDERLEGAAVPSLVIMAVGLLPVILICRQVGRRR</sequence>
<feature type="transmembrane region" description="Helical" evidence="8">
    <location>
        <begin position="214"/>
        <end position="233"/>
    </location>
</feature>
<dbReference type="PANTHER" id="PTHR43357:SF3">
    <property type="entry name" value="FE(3+)-TRANSPORT SYSTEM PERMEASE PROTEIN FBPB 2"/>
    <property type="match status" value="1"/>
</dbReference>
<dbReference type="GO" id="GO:0055085">
    <property type="term" value="P:transmembrane transport"/>
    <property type="evidence" value="ECO:0007669"/>
    <property type="project" value="InterPro"/>
</dbReference>
<dbReference type="FunFam" id="1.10.3720.10:FF:000088">
    <property type="entry name" value="Iron(III) ABC transporter, permease protein"/>
    <property type="match status" value="1"/>
</dbReference>
<dbReference type="KEGG" id="ppso:QPJ95_09145"/>
<evidence type="ECO:0000256" key="6">
    <source>
        <dbReference type="ARBA" id="ARBA00022989"/>
    </source>
</evidence>
<keyword evidence="11" id="KW-1185">Reference proteome</keyword>
<dbReference type="SUPFAM" id="SSF161098">
    <property type="entry name" value="MetI-like"/>
    <property type="match status" value="2"/>
</dbReference>
<protein>
    <submittedName>
        <fullName evidence="10">Iron ABC transporter permease</fullName>
    </submittedName>
</protein>
<dbReference type="EMBL" id="CP127247">
    <property type="protein sequence ID" value="WIY27575.1"/>
    <property type="molecule type" value="Genomic_DNA"/>
</dbReference>
<evidence type="ECO:0000313" key="11">
    <source>
        <dbReference type="Proteomes" id="UP001238334"/>
    </source>
</evidence>
<accession>A0A9Y2L2J6</accession>
<feature type="transmembrane region" description="Helical" evidence="8">
    <location>
        <begin position="385"/>
        <end position="404"/>
    </location>
</feature>
<evidence type="ECO:0000256" key="4">
    <source>
        <dbReference type="ARBA" id="ARBA00022519"/>
    </source>
</evidence>
<keyword evidence="7 8" id="KW-0472">Membrane</keyword>
<dbReference type="PROSITE" id="PS50928">
    <property type="entry name" value="ABC_TM1"/>
    <property type="match status" value="2"/>
</dbReference>
<comment type="subcellular location">
    <subcellularLocation>
        <location evidence="1">Cell inner membrane</location>
        <topology evidence="1">Multi-pass membrane protein</topology>
    </subcellularLocation>
    <subcellularLocation>
        <location evidence="8">Cell membrane</location>
        <topology evidence="8">Multi-pass membrane protein</topology>
    </subcellularLocation>
</comment>
<feature type="transmembrane region" description="Helical" evidence="8">
    <location>
        <begin position="493"/>
        <end position="512"/>
    </location>
</feature>
<dbReference type="Gene3D" id="1.10.3720.10">
    <property type="entry name" value="MetI-like"/>
    <property type="match status" value="2"/>
</dbReference>
<evidence type="ECO:0000256" key="1">
    <source>
        <dbReference type="ARBA" id="ARBA00004429"/>
    </source>
</evidence>
<dbReference type="Pfam" id="PF00528">
    <property type="entry name" value="BPD_transp_1"/>
    <property type="match status" value="2"/>
</dbReference>
<evidence type="ECO:0000256" key="7">
    <source>
        <dbReference type="ARBA" id="ARBA00023136"/>
    </source>
</evidence>
<keyword evidence="3" id="KW-1003">Cell membrane</keyword>
<dbReference type="Proteomes" id="UP001238334">
    <property type="component" value="Chromosome"/>
</dbReference>
<feature type="domain" description="ABC transmembrane type-1" evidence="9">
    <location>
        <begin position="305"/>
        <end position="511"/>
    </location>
</feature>
<dbReference type="GO" id="GO:0005886">
    <property type="term" value="C:plasma membrane"/>
    <property type="evidence" value="ECO:0007669"/>
    <property type="project" value="UniProtKB-SubCell"/>
</dbReference>
<feature type="transmembrane region" description="Helical" evidence="8">
    <location>
        <begin position="172"/>
        <end position="194"/>
    </location>
</feature>
<dbReference type="PANTHER" id="PTHR43357">
    <property type="entry name" value="INNER MEMBRANE ABC TRANSPORTER PERMEASE PROTEIN YDCV"/>
    <property type="match status" value="1"/>
</dbReference>
<feature type="transmembrane region" description="Helical" evidence="8">
    <location>
        <begin position="113"/>
        <end position="133"/>
    </location>
</feature>
<dbReference type="AlphaFoldDB" id="A0A9Y2L2J6"/>
<keyword evidence="6 8" id="KW-1133">Transmembrane helix</keyword>
<keyword evidence="4" id="KW-0997">Cell inner membrane</keyword>
<feature type="transmembrane region" description="Helical" evidence="8">
    <location>
        <begin position="66"/>
        <end position="86"/>
    </location>
</feature>
<keyword evidence="2 8" id="KW-0813">Transport</keyword>
<keyword evidence="5 8" id="KW-0812">Transmembrane</keyword>
<dbReference type="RefSeq" id="WP_270917525.1">
    <property type="nucleotide sequence ID" value="NZ_CP127247.1"/>
</dbReference>
<feature type="transmembrane region" description="Helical" evidence="8">
    <location>
        <begin position="263"/>
        <end position="284"/>
    </location>
</feature>
<feature type="transmembrane region" description="Helical" evidence="8">
    <location>
        <begin position="342"/>
        <end position="365"/>
    </location>
</feature>
<feature type="transmembrane region" description="Helical" evidence="8">
    <location>
        <begin position="304"/>
        <end position="330"/>
    </location>
</feature>